<dbReference type="InterPro" id="IPR011032">
    <property type="entry name" value="GroES-like_sf"/>
</dbReference>
<dbReference type="Gene3D" id="3.40.50.720">
    <property type="entry name" value="NAD(P)-binding Rossmann-like Domain"/>
    <property type="match status" value="1"/>
</dbReference>
<keyword evidence="1" id="KW-0521">NADP</keyword>
<dbReference type="SUPFAM" id="SSF50129">
    <property type="entry name" value="GroES-like"/>
    <property type="match status" value="1"/>
</dbReference>
<comment type="caution">
    <text evidence="4">The sequence shown here is derived from an EMBL/GenBank/DDBJ whole genome shotgun (WGS) entry which is preliminary data.</text>
</comment>
<dbReference type="GO" id="GO:0016491">
    <property type="term" value="F:oxidoreductase activity"/>
    <property type="evidence" value="ECO:0007669"/>
    <property type="project" value="UniProtKB-KW"/>
</dbReference>
<dbReference type="Proteomes" id="UP001630127">
    <property type="component" value="Unassembled WGS sequence"/>
</dbReference>
<organism evidence="4 5">
    <name type="scientific">Cinchona calisaya</name>
    <dbReference type="NCBI Taxonomy" id="153742"/>
    <lineage>
        <taxon>Eukaryota</taxon>
        <taxon>Viridiplantae</taxon>
        <taxon>Streptophyta</taxon>
        <taxon>Embryophyta</taxon>
        <taxon>Tracheophyta</taxon>
        <taxon>Spermatophyta</taxon>
        <taxon>Magnoliopsida</taxon>
        <taxon>eudicotyledons</taxon>
        <taxon>Gunneridae</taxon>
        <taxon>Pentapetalae</taxon>
        <taxon>asterids</taxon>
        <taxon>lamiids</taxon>
        <taxon>Gentianales</taxon>
        <taxon>Rubiaceae</taxon>
        <taxon>Cinchonoideae</taxon>
        <taxon>Cinchoneae</taxon>
        <taxon>Cinchona</taxon>
    </lineage>
</organism>
<accession>A0ABD2YIX3</accession>
<evidence type="ECO:0000259" key="3">
    <source>
        <dbReference type="SMART" id="SM00829"/>
    </source>
</evidence>
<dbReference type="Pfam" id="PF08240">
    <property type="entry name" value="ADH_N"/>
    <property type="match status" value="1"/>
</dbReference>
<feature type="domain" description="Enoyl reductase (ER)" evidence="3">
    <location>
        <begin position="12"/>
        <end position="328"/>
    </location>
</feature>
<reference evidence="4 5" key="1">
    <citation type="submission" date="2024-11" db="EMBL/GenBank/DDBJ databases">
        <title>A near-complete genome assembly of Cinchona calisaya.</title>
        <authorList>
            <person name="Lian D.C."/>
            <person name="Zhao X.W."/>
            <person name="Wei L."/>
        </authorList>
    </citation>
    <scope>NUCLEOTIDE SEQUENCE [LARGE SCALE GENOMIC DNA]</scope>
    <source>
        <tissue evidence="4">Nenye</tissue>
    </source>
</reference>
<dbReference type="EMBL" id="JBJUIK010000014">
    <property type="protein sequence ID" value="KAL3505503.1"/>
    <property type="molecule type" value="Genomic_DNA"/>
</dbReference>
<keyword evidence="5" id="KW-1185">Reference proteome</keyword>
<dbReference type="Pfam" id="PF00107">
    <property type="entry name" value="ADH_zinc_N"/>
    <property type="match status" value="1"/>
</dbReference>
<dbReference type="AlphaFoldDB" id="A0ABD2YIX3"/>
<sequence length="360" mass="39387">MEMEAVVITQPGGVDSLRLCKIGVPVIKPDEVLIKVVAVGVNRYDLVLRQGLVPGHQTFSHFVPGLECSGVIIDKGPCVTRWQIGDEVCALLDGGGYAEMVAVHAGQIFPCPRDFPIVDCAILPGLAYNAWLAVSVYAKLRPGDSILIYEGCGEIGMLAVQLAKHKGARVFVAADSEEKLKVWKPLGADVYITGNEANVPSQMMKETRGLGVDVILVDQVANLSKNLECMALASAIVIIKLRGDPMAKLYIPHLIAFNCRIKVLDPDMRSIDPASVVKEVEEHLWPIITACATCLRKSMLEYKKYELSGAANAHRYMEMVPNCCKTVLTIPDGEDLGKSQIMQEIIRSQLTSFSLRHRHP</sequence>
<proteinExistence type="predicted"/>
<dbReference type="SMART" id="SM00829">
    <property type="entry name" value="PKS_ER"/>
    <property type="match status" value="1"/>
</dbReference>
<evidence type="ECO:0000256" key="2">
    <source>
        <dbReference type="ARBA" id="ARBA00023002"/>
    </source>
</evidence>
<dbReference type="PANTHER" id="PTHR48106">
    <property type="entry name" value="QUINONE OXIDOREDUCTASE PIG3-RELATED"/>
    <property type="match status" value="1"/>
</dbReference>
<dbReference type="InterPro" id="IPR020843">
    <property type="entry name" value="ER"/>
</dbReference>
<protein>
    <recommendedName>
        <fullName evidence="3">Enoyl reductase (ER) domain-containing protein</fullName>
    </recommendedName>
</protein>
<dbReference type="InterPro" id="IPR036291">
    <property type="entry name" value="NAD(P)-bd_dom_sf"/>
</dbReference>
<evidence type="ECO:0000313" key="4">
    <source>
        <dbReference type="EMBL" id="KAL3505503.1"/>
    </source>
</evidence>
<dbReference type="SUPFAM" id="SSF51735">
    <property type="entry name" value="NAD(P)-binding Rossmann-fold domains"/>
    <property type="match status" value="1"/>
</dbReference>
<dbReference type="PANTHER" id="PTHR48106:SF8">
    <property type="entry name" value="OS02G0805600 PROTEIN"/>
    <property type="match status" value="1"/>
</dbReference>
<evidence type="ECO:0000256" key="1">
    <source>
        <dbReference type="ARBA" id="ARBA00022857"/>
    </source>
</evidence>
<dbReference type="InterPro" id="IPR013154">
    <property type="entry name" value="ADH-like_N"/>
</dbReference>
<name>A0ABD2YIX3_9GENT</name>
<gene>
    <name evidence="4" type="ORF">ACH5RR_035344</name>
</gene>
<dbReference type="InterPro" id="IPR013149">
    <property type="entry name" value="ADH-like_C"/>
</dbReference>
<evidence type="ECO:0000313" key="5">
    <source>
        <dbReference type="Proteomes" id="UP001630127"/>
    </source>
</evidence>
<dbReference type="Gene3D" id="3.90.180.10">
    <property type="entry name" value="Medium-chain alcohol dehydrogenases, catalytic domain"/>
    <property type="match status" value="1"/>
</dbReference>
<keyword evidence="2" id="KW-0560">Oxidoreductase</keyword>